<evidence type="ECO:0000256" key="6">
    <source>
        <dbReference type="ARBA" id="ARBA00022692"/>
    </source>
</evidence>
<organism evidence="10 11">
    <name type="scientific">Lusitaniella coriacea LEGE 07157</name>
    <dbReference type="NCBI Taxonomy" id="945747"/>
    <lineage>
        <taxon>Bacteria</taxon>
        <taxon>Bacillati</taxon>
        <taxon>Cyanobacteriota</taxon>
        <taxon>Cyanophyceae</taxon>
        <taxon>Spirulinales</taxon>
        <taxon>Lusitaniellaceae</taxon>
        <taxon>Lusitaniella</taxon>
    </lineage>
</organism>
<evidence type="ECO:0000313" key="10">
    <source>
        <dbReference type="EMBL" id="MBE9116986.1"/>
    </source>
</evidence>
<dbReference type="InterPro" id="IPR025993">
    <property type="entry name" value="Ceramide_glucosylTrfase"/>
</dbReference>
<name>A0A8J7DXD3_9CYAN</name>
<feature type="transmembrane region" description="Helical" evidence="9">
    <location>
        <begin position="280"/>
        <end position="299"/>
    </location>
</feature>
<evidence type="ECO:0000256" key="8">
    <source>
        <dbReference type="ARBA" id="ARBA00023136"/>
    </source>
</evidence>
<evidence type="ECO:0000313" key="11">
    <source>
        <dbReference type="Proteomes" id="UP000654482"/>
    </source>
</evidence>
<dbReference type="Gene3D" id="3.90.550.10">
    <property type="entry name" value="Spore Coat Polysaccharide Biosynthesis Protein SpsA, Chain A"/>
    <property type="match status" value="1"/>
</dbReference>
<dbReference type="GO" id="GO:0008120">
    <property type="term" value="F:ceramide glucosyltransferase activity"/>
    <property type="evidence" value="ECO:0007669"/>
    <property type="project" value="TreeGrafter"/>
</dbReference>
<dbReference type="Proteomes" id="UP000654482">
    <property type="component" value="Unassembled WGS sequence"/>
</dbReference>
<keyword evidence="7 9" id="KW-1133">Transmembrane helix</keyword>
<evidence type="ECO:0000256" key="5">
    <source>
        <dbReference type="ARBA" id="ARBA00022679"/>
    </source>
</evidence>
<proteinExistence type="predicted"/>
<keyword evidence="8 9" id="KW-0472">Membrane</keyword>
<dbReference type="RefSeq" id="WP_194030076.1">
    <property type="nucleotide sequence ID" value="NZ_JADEWZ010000019.1"/>
</dbReference>
<keyword evidence="11" id="KW-1185">Reference proteome</keyword>
<gene>
    <name evidence="10" type="ORF">IQ249_13855</name>
</gene>
<evidence type="ECO:0000256" key="1">
    <source>
        <dbReference type="ARBA" id="ARBA00004141"/>
    </source>
</evidence>
<dbReference type="InterPro" id="IPR029044">
    <property type="entry name" value="Nucleotide-diphossugar_trans"/>
</dbReference>
<feature type="transmembrane region" description="Helical" evidence="9">
    <location>
        <begin position="6"/>
        <end position="31"/>
    </location>
</feature>
<evidence type="ECO:0000256" key="4">
    <source>
        <dbReference type="ARBA" id="ARBA00022676"/>
    </source>
</evidence>
<dbReference type="GO" id="GO:0006679">
    <property type="term" value="P:glucosylceramide biosynthetic process"/>
    <property type="evidence" value="ECO:0007669"/>
    <property type="project" value="TreeGrafter"/>
</dbReference>
<comment type="pathway">
    <text evidence="3">Sphingolipid metabolism.</text>
</comment>
<evidence type="ECO:0000256" key="9">
    <source>
        <dbReference type="SAM" id="Phobius"/>
    </source>
</evidence>
<comment type="caution">
    <text evidence="10">The sequence shown here is derived from an EMBL/GenBank/DDBJ whole genome shotgun (WGS) entry which is preliminary data.</text>
</comment>
<dbReference type="CDD" id="cd02520">
    <property type="entry name" value="Glucosylceramide_synthase"/>
    <property type="match status" value="1"/>
</dbReference>
<feature type="transmembrane region" description="Helical" evidence="9">
    <location>
        <begin position="305"/>
        <end position="327"/>
    </location>
</feature>
<keyword evidence="5" id="KW-0808">Transferase</keyword>
<keyword evidence="6 9" id="KW-0812">Transmembrane</keyword>
<protein>
    <submittedName>
        <fullName evidence="10">Glycosyltransferase</fullName>
    </submittedName>
</protein>
<reference evidence="10" key="1">
    <citation type="submission" date="2020-10" db="EMBL/GenBank/DDBJ databases">
        <authorList>
            <person name="Castelo-Branco R."/>
            <person name="Eusebio N."/>
            <person name="Adriana R."/>
            <person name="Vieira A."/>
            <person name="Brugerolle De Fraissinette N."/>
            <person name="Rezende De Castro R."/>
            <person name="Schneider M.P."/>
            <person name="Vasconcelos V."/>
            <person name="Leao P.N."/>
        </authorList>
    </citation>
    <scope>NUCLEOTIDE SEQUENCE</scope>
    <source>
        <strain evidence="10">LEGE 07157</strain>
    </source>
</reference>
<comment type="subcellular location">
    <subcellularLocation>
        <location evidence="1">Membrane</location>
        <topology evidence="1">Multi-pass membrane protein</topology>
    </subcellularLocation>
</comment>
<dbReference type="GO" id="GO:0016020">
    <property type="term" value="C:membrane"/>
    <property type="evidence" value="ECO:0007669"/>
    <property type="project" value="UniProtKB-SubCell"/>
</dbReference>
<dbReference type="EMBL" id="JADEWZ010000019">
    <property type="protein sequence ID" value="MBE9116986.1"/>
    <property type="molecule type" value="Genomic_DNA"/>
</dbReference>
<keyword evidence="4" id="KW-0328">Glycosyltransferase</keyword>
<dbReference type="SUPFAM" id="SSF53448">
    <property type="entry name" value="Nucleotide-diphospho-sugar transferases"/>
    <property type="match status" value="1"/>
</dbReference>
<accession>A0A8J7DXD3</accession>
<feature type="transmembrane region" description="Helical" evidence="9">
    <location>
        <begin position="339"/>
        <end position="361"/>
    </location>
</feature>
<dbReference type="PANTHER" id="PTHR12726">
    <property type="entry name" value="CERAMIDE GLUCOSYLTRANSFERASE"/>
    <property type="match status" value="1"/>
</dbReference>
<dbReference type="AlphaFoldDB" id="A0A8J7DXD3"/>
<dbReference type="Pfam" id="PF13506">
    <property type="entry name" value="Glyco_transf_21"/>
    <property type="match status" value="1"/>
</dbReference>
<evidence type="ECO:0000256" key="2">
    <source>
        <dbReference type="ARBA" id="ARBA00004760"/>
    </source>
</evidence>
<dbReference type="PANTHER" id="PTHR12726:SF0">
    <property type="entry name" value="CERAMIDE GLUCOSYLTRANSFERASE"/>
    <property type="match status" value="1"/>
</dbReference>
<evidence type="ECO:0000256" key="7">
    <source>
        <dbReference type="ARBA" id="ARBA00022989"/>
    </source>
</evidence>
<comment type="pathway">
    <text evidence="2">Lipid metabolism; sphingolipid metabolism.</text>
</comment>
<sequence>MTTVLGSLLIILTLGAIVFYLACLGCTLYFFTQPDRALKSDDPPVSIMVPVCGLDTGAWENWSSLCQQDYPNYEVLFGVVDPKDPAVVVLEKLVATFPARSRLKVGLEPRGINHKDSTLSYLLEEAKNEVIIFVDSDIRVNKDYIRTVTAPLADPEVGMVTCAFVGHNPESLGGAIASYGRCIDFIPSLLLARILDGGLRCAVGATIATRKSTLTDYDGLHLNRIGSDYNIGKRAAAAGYRVELSRYILNSDTGKESLRDVFQRELRWARTIRFNRGAQYYTMIFCYGTIFSLPLLFLPGFHAQGIIICAIAWLIRYLQVLIALLLLNCPKLLRWLWIVPLRDFLSVLVWAMGAFGNSVYWRGRRLRVQGDGIISPWDRRGDEVTG</sequence>
<evidence type="ECO:0000256" key="3">
    <source>
        <dbReference type="ARBA" id="ARBA00004991"/>
    </source>
</evidence>